<dbReference type="AlphaFoldDB" id="A0A378VP78"/>
<evidence type="ECO:0000313" key="2">
    <source>
        <dbReference type="EMBL" id="SUA18804.1"/>
    </source>
</evidence>
<feature type="compositionally biased region" description="Low complexity" evidence="1">
    <location>
        <begin position="8"/>
        <end position="17"/>
    </location>
</feature>
<dbReference type="Proteomes" id="UP000254176">
    <property type="component" value="Unassembled WGS sequence"/>
</dbReference>
<feature type="region of interest" description="Disordered" evidence="1">
    <location>
        <begin position="1"/>
        <end position="201"/>
    </location>
</feature>
<feature type="compositionally biased region" description="Basic and acidic residues" evidence="1">
    <location>
        <begin position="50"/>
        <end position="62"/>
    </location>
</feature>
<accession>A0A378VP78</accession>
<feature type="compositionally biased region" description="Basic and acidic residues" evidence="1">
    <location>
        <begin position="127"/>
        <end position="139"/>
    </location>
</feature>
<evidence type="ECO:0000256" key="1">
    <source>
        <dbReference type="SAM" id="MobiDB-lite"/>
    </source>
</evidence>
<feature type="compositionally biased region" description="Basic and acidic residues" evidence="1">
    <location>
        <begin position="19"/>
        <end position="33"/>
    </location>
</feature>
<sequence length="201" mass="22180">MPRQSCHSSSFPPLSSFPRKRESRPQTRQESIGKNRNPRRRHSRAGGNLDPKRGRNLSEKTETPAAVIPAKAGIQTANAAGIYRKKQKPPPPSFPRKRESRPQTRQESIGKNRNPRRRHSRAGGNPDPKRGRNLSEKTETPAAVIPAQAGIQTPNSAGIYRKRLKPNGLDSRLRGNDGGRGFGIPAFAGMTESGGNNERRE</sequence>
<feature type="compositionally biased region" description="Basic and acidic residues" evidence="1">
    <location>
        <begin position="96"/>
        <end position="110"/>
    </location>
</feature>
<proteinExistence type="predicted"/>
<evidence type="ECO:0000313" key="3">
    <source>
        <dbReference type="Proteomes" id="UP000254176"/>
    </source>
</evidence>
<dbReference type="EMBL" id="UGRP01000001">
    <property type="protein sequence ID" value="SUA18804.1"/>
    <property type="molecule type" value="Genomic_DNA"/>
</dbReference>
<organism evidence="2 3">
    <name type="scientific">Neisseria meningitidis</name>
    <dbReference type="NCBI Taxonomy" id="487"/>
    <lineage>
        <taxon>Bacteria</taxon>
        <taxon>Pseudomonadati</taxon>
        <taxon>Pseudomonadota</taxon>
        <taxon>Betaproteobacteria</taxon>
        <taxon>Neisseriales</taxon>
        <taxon>Neisseriaceae</taxon>
        <taxon>Neisseria</taxon>
    </lineage>
</organism>
<name>A0A378VP78_NEIME</name>
<reference evidence="2 3" key="1">
    <citation type="submission" date="2018-06" db="EMBL/GenBank/DDBJ databases">
        <authorList>
            <consortium name="Pathogen Informatics"/>
            <person name="Doyle S."/>
        </authorList>
    </citation>
    <scope>NUCLEOTIDE SEQUENCE [LARGE SCALE GENOMIC DNA]</scope>
    <source>
        <strain evidence="2 3">NCTC8554</strain>
    </source>
</reference>
<gene>
    <name evidence="2" type="ORF">NCTC8554_00487</name>
</gene>
<protein>
    <submittedName>
        <fullName evidence="2">Putative phage associated protein</fullName>
    </submittedName>
</protein>